<protein>
    <submittedName>
        <fullName evidence="1">Uncharacterized protein</fullName>
    </submittedName>
</protein>
<reference evidence="1 2" key="1">
    <citation type="submission" date="2017-03" db="EMBL/GenBank/DDBJ databases">
        <title>Complete genome sequence of Paenibacillus Kribbensis producing bioflocculants.</title>
        <authorList>
            <person name="Lee H.-G."/>
            <person name="Oh H.-M."/>
        </authorList>
    </citation>
    <scope>NUCLEOTIDE SEQUENCE [LARGE SCALE GENOMIC DNA]</scope>
    <source>
        <strain evidence="1 2">AM49</strain>
    </source>
</reference>
<dbReference type="EMBL" id="CP020028">
    <property type="protein sequence ID" value="ASR45379.1"/>
    <property type="molecule type" value="Genomic_DNA"/>
</dbReference>
<dbReference type="AlphaFoldDB" id="A0A222WG96"/>
<sequence length="102" mass="11234">MSEAVCPYFGSYHQMRPQGFAFLADQNNKRILWEQTPGLYKCKCGERFISEGSPEAGGVIGNYVTEGGIIRAATVEGVGVLIINKSLIRYTSSRTLPGFHFV</sequence>
<evidence type="ECO:0000313" key="2">
    <source>
        <dbReference type="Proteomes" id="UP000214666"/>
    </source>
</evidence>
<name>A0A222WG96_9BACL</name>
<dbReference type="Proteomes" id="UP000214666">
    <property type="component" value="Chromosome"/>
</dbReference>
<organism evidence="1 2">
    <name type="scientific">Paenibacillus kribbensis</name>
    <dbReference type="NCBI Taxonomy" id="172713"/>
    <lineage>
        <taxon>Bacteria</taxon>
        <taxon>Bacillati</taxon>
        <taxon>Bacillota</taxon>
        <taxon>Bacilli</taxon>
        <taxon>Bacillales</taxon>
        <taxon>Paenibacillaceae</taxon>
        <taxon>Paenibacillus</taxon>
    </lineage>
</organism>
<dbReference type="KEGG" id="pkb:B4V02_00980"/>
<proteinExistence type="predicted"/>
<gene>
    <name evidence="1" type="ORF">B4V02_00980</name>
</gene>
<accession>A0A222WG96</accession>
<evidence type="ECO:0000313" key="1">
    <source>
        <dbReference type="EMBL" id="ASR45379.1"/>
    </source>
</evidence>
<dbReference type="OrthoDB" id="2972109at2"/>
<dbReference type="RefSeq" id="WP_094153444.1">
    <property type="nucleotide sequence ID" value="NZ_CP020028.1"/>
</dbReference>
<keyword evidence="2" id="KW-1185">Reference proteome</keyword>